<dbReference type="RefSeq" id="XP_010453746.1">
    <property type="nucleotide sequence ID" value="XM_010455444.2"/>
</dbReference>
<proteinExistence type="predicted"/>
<dbReference type="InterPro" id="IPR011990">
    <property type="entry name" value="TPR-like_helical_dom_sf"/>
</dbReference>
<dbReference type="Proteomes" id="UP000694864">
    <property type="component" value="Chromosome 13"/>
</dbReference>
<evidence type="ECO:0000313" key="4">
    <source>
        <dbReference type="RefSeq" id="XP_010453746.1"/>
    </source>
</evidence>
<dbReference type="PROSITE" id="PS51375">
    <property type="entry name" value="PPR"/>
    <property type="match status" value="3"/>
</dbReference>
<dbReference type="Pfam" id="PF01535">
    <property type="entry name" value="PPR"/>
    <property type="match status" value="2"/>
</dbReference>
<gene>
    <name evidence="4" type="primary">LOC104735622</name>
</gene>
<dbReference type="GeneID" id="104735622"/>
<name>A0ABM0VBI1_CAMSA</name>
<feature type="repeat" description="PPR" evidence="2">
    <location>
        <begin position="209"/>
        <end position="243"/>
    </location>
</feature>
<dbReference type="Gene3D" id="1.25.40.10">
    <property type="entry name" value="Tetratricopeptide repeat domain"/>
    <property type="match status" value="3"/>
</dbReference>
<sequence>MVSLPQKIKILLVVAKTLNIHFPELLAIAVTQSRSRFFLKDQAFVSDQTQIESEKKMRYQQWRLLVLRSSHRSHLTYPSPCSQVTSISTRSLSSFIHIRSRVGALQQSEQLCPLRSPVTTSSGSLLNSVGLRSFSSEPAVEEKPSPEATVIDIFSRLNSEDEIRKELESSDVVISQDLALKVLRKLESNPDVAKMVFQWFKEATPEELSSKSYNMMLRVLGGNGLVAEFWGLVDAMKKKGHGLSANVRDNVGEKFQKDGLESDLVRLKKLFSSDCLDNSAENVCDKVCKIVMKEEWGDDVEKRVKDLNVEFQSDLVKMIVESLDVEPRKALLFFRWIDESGLFKHDEKTYNAVARVLGREKFLDRFQNIVEEMRSAGYEVEIETYVRVSTRFCQTKLIKDAVDLFEIAMVGSSTNKPTPHCLCLLLKKIVTAKSLDMDLFSRAVKAYTRNGNALTDSLLKSILKSLRSVDRVEQSNEVLKEMKKGGYVPSSDLQSMIASSLSRKGKKEEADEFVDFMEASGNNLDDKAMASLIEGYCASGELDEALVCFEKMVEKAGVSYADVAFEKLVLAYCNKNQARDAYKLLSAQVKQNQLKPRHSTYKILVTDLLKKKIARDGGFEEALSLLPIMKDHGYPPFLDPFMNYISTTGKSTEALGFLKAMTSKNFPSMSVVLRVFETMFKSARHSEAQDLLSLCPNYIRNNADVLELFNSMKPNESAVEKPLAASA</sequence>
<dbReference type="PANTHER" id="PTHR47003:SF3">
    <property type="entry name" value="SMALL RIBOSOMAL SUBUNIT PROTEIN MS81 (RPPR8)"/>
    <property type="match status" value="1"/>
</dbReference>
<feature type="repeat" description="PPR" evidence="2">
    <location>
        <begin position="346"/>
        <end position="380"/>
    </location>
</feature>
<keyword evidence="3" id="KW-1185">Reference proteome</keyword>
<organism evidence="3 4">
    <name type="scientific">Camelina sativa</name>
    <name type="common">False flax</name>
    <name type="synonym">Myagrum sativum</name>
    <dbReference type="NCBI Taxonomy" id="90675"/>
    <lineage>
        <taxon>Eukaryota</taxon>
        <taxon>Viridiplantae</taxon>
        <taxon>Streptophyta</taxon>
        <taxon>Embryophyta</taxon>
        <taxon>Tracheophyta</taxon>
        <taxon>Spermatophyta</taxon>
        <taxon>Magnoliopsida</taxon>
        <taxon>eudicotyledons</taxon>
        <taxon>Gunneridae</taxon>
        <taxon>Pentapetalae</taxon>
        <taxon>rosids</taxon>
        <taxon>malvids</taxon>
        <taxon>Brassicales</taxon>
        <taxon>Brassicaceae</taxon>
        <taxon>Camelineae</taxon>
        <taxon>Camelina</taxon>
    </lineage>
</organism>
<feature type="repeat" description="PPR" evidence="2">
    <location>
        <begin position="525"/>
        <end position="555"/>
    </location>
</feature>
<evidence type="ECO:0000313" key="3">
    <source>
        <dbReference type="Proteomes" id="UP000694864"/>
    </source>
</evidence>
<evidence type="ECO:0000256" key="1">
    <source>
        <dbReference type="ARBA" id="ARBA00022737"/>
    </source>
</evidence>
<reference evidence="3" key="1">
    <citation type="journal article" date="2014" name="Nat. Commun.">
        <title>The emerging biofuel crop Camelina sativa retains a highly undifferentiated hexaploid genome structure.</title>
        <authorList>
            <person name="Kagale S."/>
            <person name="Koh C."/>
            <person name="Nixon J."/>
            <person name="Bollina V."/>
            <person name="Clarke W.E."/>
            <person name="Tuteja R."/>
            <person name="Spillane C."/>
            <person name="Robinson S.J."/>
            <person name="Links M.G."/>
            <person name="Clarke C."/>
            <person name="Higgins E.E."/>
            <person name="Huebert T."/>
            <person name="Sharpe A.G."/>
            <person name="Parkin I.A."/>
        </authorList>
    </citation>
    <scope>NUCLEOTIDE SEQUENCE [LARGE SCALE GENOMIC DNA]</scope>
    <source>
        <strain evidence="3">cv. DH55</strain>
    </source>
</reference>
<dbReference type="InterPro" id="IPR002885">
    <property type="entry name" value="PPR_rpt"/>
</dbReference>
<keyword evidence="1" id="KW-0677">Repeat</keyword>
<reference evidence="4" key="2">
    <citation type="submission" date="2025-08" db="UniProtKB">
        <authorList>
            <consortium name="RefSeq"/>
        </authorList>
    </citation>
    <scope>IDENTIFICATION</scope>
    <source>
        <tissue evidence="4">Leaf</tissue>
    </source>
</reference>
<evidence type="ECO:0000256" key="2">
    <source>
        <dbReference type="PROSITE-ProRule" id="PRU00708"/>
    </source>
</evidence>
<dbReference type="PANTHER" id="PTHR47003">
    <property type="entry name" value="OS01G0970900 PROTEIN"/>
    <property type="match status" value="1"/>
</dbReference>
<dbReference type="InterPro" id="IPR044578">
    <property type="entry name" value="BIR6-like"/>
</dbReference>
<accession>A0ABM0VBI1</accession>
<protein>
    <submittedName>
        <fullName evidence="4">Pentatricopeptide repeat-containing protein At5g15980, mitochondrial-like</fullName>
    </submittedName>
</protein>
<dbReference type="NCBIfam" id="TIGR00756">
    <property type="entry name" value="PPR"/>
    <property type="match status" value="2"/>
</dbReference>